<reference evidence="5 6" key="1">
    <citation type="submission" date="2025-04" db="UniProtKB">
        <authorList>
            <consortium name="RefSeq"/>
        </authorList>
    </citation>
    <scope>IDENTIFICATION</scope>
    <source>
        <tissue evidence="5 6">Gonads</tissue>
    </source>
</reference>
<dbReference type="Gene3D" id="1.10.443.10">
    <property type="entry name" value="Intergrase catalytic core"/>
    <property type="match status" value="1"/>
</dbReference>
<dbReference type="SUPFAM" id="SSF56349">
    <property type="entry name" value="DNA breaking-rejoining enzymes"/>
    <property type="match status" value="1"/>
</dbReference>
<gene>
    <name evidence="8" type="primary">LOC115880112</name>
    <name evidence="5" type="synonym">LOC115874658</name>
    <name evidence="6" type="synonym">LOC115877514</name>
    <name evidence="7" type="synonym">LOC115878888</name>
    <name evidence="9" type="synonym">LOC115881662</name>
    <name evidence="10" type="synonym">LOC115887751</name>
</gene>
<dbReference type="GeneID" id="115880112"/>
<dbReference type="KEGG" id="soy:115880112"/>
<dbReference type="KEGG" id="soy:115878888"/>
<dbReference type="Pfam" id="PF00589">
    <property type="entry name" value="Phage_integrase"/>
    <property type="match status" value="1"/>
</dbReference>
<evidence type="ECO:0000313" key="5">
    <source>
        <dbReference type="RefSeq" id="XP_030745735.1"/>
    </source>
</evidence>
<dbReference type="GO" id="GO:0006310">
    <property type="term" value="P:DNA recombination"/>
    <property type="evidence" value="ECO:0007669"/>
    <property type="project" value="UniProtKB-KW"/>
</dbReference>
<dbReference type="GO" id="GO:0003677">
    <property type="term" value="F:DNA binding"/>
    <property type="evidence" value="ECO:0007669"/>
    <property type="project" value="UniProtKB-KW"/>
</dbReference>
<dbReference type="KEGG" id="soy:115877514"/>
<evidence type="ECO:0000313" key="8">
    <source>
        <dbReference type="RefSeq" id="XP_030753100.1"/>
    </source>
</evidence>
<sequence>MIQVEDPPSALETIIPSSREIIRGSFLKRGIPDAAIPILIDSISKATFKQYAGTYKKWWLFCQRNKVDIYQANVGNIIAFLNDLFLNKASYTTLNTHRSALSLILNYSNGDEILIKRFLKGVYRAKQCFPKYKTTWDPQPVLEYLKKLYPLNTLSLEMLTKKLASLLLLATGQRLQTISKIKIQNIHGIESSKIKIFITEILKTSSYNRQQPVLEFNYFTECPELCVANTLKAYLLRTSSLRKDTDEYLMLTFKKPHHIASSQTIGRWIKNILKISGIDTNKYHSHNTRHATTSAAFRKGIGIDQIKDTIGWSQSSQVFQKFYNRPLEGNKLNFVELIQGNN</sequence>
<dbReference type="PANTHER" id="PTHR35617:SF3">
    <property type="entry name" value="CORE-BINDING (CB) DOMAIN-CONTAINING PROTEIN"/>
    <property type="match status" value="1"/>
</dbReference>
<proteinExistence type="predicted"/>
<dbReference type="RefSeq" id="XP_030763094.1">
    <property type="nucleotide sequence ID" value="XM_030907234.1"/>
</dbReference>
<dbReference type="RefSeq" id="XP_030753100.1">
    <property type="nucleotide sequence ID" value="XM_030897240.1"/>
</dbReference>
<evidence type="ECO:0000256" key="2">
    <source>
        <dbReference type="ARBA" id="ARBA00023172"/>
    </source>
</evidence>
<dbReference type="InterPro" id="IPR002104">
    <property type="entry name" value="Integrase_catalytic"/>
</dbReference>
<evidence type="ECO:0000256" key="1">
    <source>
        <dbReference type="ARBA" id="ARBA00023125"/>
    </source>
</evidence>
<dbReference type="Proteomes" id="UP000504635">
    <property type="component" value="Unplaced"/>
</dbReference>
<dbReference type="PROSITE" id="PS51898">
    <property type="entry name" value="TYR_RECOMBINASE"/>
    <property type="match status" value="1"/>
</dbReference>
<organism evidence="4 8">
    <name type="scientific">Sitophilus oryzae</name>
    <name type="common">Rice weevil</name>
    <name type="synonym">Curculio oryzae</name>
    <dbReference type="NCBI Taxonomy" id="7048"/>
    <lineage>
        <taxon>Eukaryota</taxon>
        <taxon>Metazoa</taxon>
        <taxon>Ecdysozoa</taxon>
        <taxon>Arthropoda</taxon>
        <taxon>Hexapoda</taxon>
        <taxon>Insecta</taxon>
        <taxon>Pterygota</taxon>
        <taxon>Neoptera</taxon>
        <taxon>Endopterygota</taxon>
        <taxon>Coleoptera</taxon>
        <taxon>Polyphaga</taxon>
        <taxon>Cucujiformia</taxon>
        <taxon>Curculionidae</taxon>
        <taxon>Dryophthorinae</taxon>
        <taxon>Sitophilus</taxon>
    </lineage>
</organism>
<evidence type="ECO:0000313" key="6">
    <source>
        <dbReference type="RefSeq" id="XP_030749584.1"/>
    </source>
</evidence>
<dbReference type="OrthoDB" id="6759919at2759"/>
<dbReference type="KEGG" id="soy:115881662"/>
<dbReference type="GO" id="GO:0015074">
    <property type="term" value="P:DNA integration"/>
    <property type="evidence" value="ECO:0007669"/>
    <property type="project" value="InterPro"/>
</dbReference>
<dbReference type="RefSeq" id="XP_030755096.1">
    <property type="nucleotide sequence ID" value="XM_030899236.1"/>
</dbReference>
<protein>
    <submittedName>
        <fullName evidence="5">Uncharacterized protein LOC115874658</fullName>
    </submittedName>
    <submittedName>
        <fullName evidence="6">Uncharacterized protein LOC115877514 isoform X1</fullName>
    </submittedName>
    <submittedName>
        <fullName evidence="7">Uncharacterized protein LOC115878888 isoform X1</fullName>
    </submittedName>
    <submittedName>
        <fullName evidence="8">Uncharacterized protein LOC115880112 isoform X1</fullName>
    </submittedName>
    <submittedName>
        <fullName evidence="9">Uncharacterized protein LOC115881662 isoform X1</fullName>
    </submittedName>
    <submittedName>
        <fullName evidence="10">Uncharacterized protein LOC115887751 isoform X1</fullName>
    </submittedName>
</protein>
<evidence type="ECO:0000313" key="4">
    <source>
        <dbReference type="Proteomes" id="UP000504635"/>
    </source>
</evidence>
<dbReference type="Gene3D" id="1.10.150.130">
    <property type="match status" value="1"/>
</dbReference>
<evidence type="ECO:0000259" key="3">
    <source>
        <dbReference type="PROSITE" id="PS51898"/>
    </source>
</evidence>
<name>A0A6J2XQH6_SITOR</name>
<feature type="domain" description="Tyr recombinase" evidence="3">
    <location>
        <begin position="128"/>
        <end position="336"/>
    </location>
</feature>
<evidence type="ECO:0000313" key="7">
    <source>
        <dbReference type="RefSeq" id="XP_030751353.1"/>
    </source>
</evidence>
<accession>A0A6J2XQH6</accession>
<evidence type="ECO:0000313" key="9">
    <source>
        <dbReference type="RefSeq" id="XP_030755096.1"/>
    </source>
</evidence>
<dbReference type="PANTHER" id="PTHR35617">
    <property type="entry name" value="PHAGE_INTEGRASE DOMAIN-CONTAINING PROTEIN"/>
    <property type="match status" value="1"/>
</dbReference>
<dbReference type="RefSeq" id="XP_030749584.1">
    <property type="nucleotide sequence ID" value="XM_030893724.1"/>
</dbReference>
<dbReference type="KEGG" id="soy:115887751"/>
<dbReference type="AlphaFoldDB" id="A0A6J2XQH6"/>
<keyword evidence="1" id="KW-0238">DNA-binding</keyword>
<dbReference type="InterPro" id="IPR010998">
    <property type="entry name" value="Integrase_recombinase_N"/>
</dbReference>
<dbReference type="RefSeq" id="XP_030745735.1">
    <property type="nucleotide sequence ID" value="XM_030889875.1"/>
</dbReference>
<dbReference type="InterPro" id="IPR011010">
    <property type="entry name" value="DNA_brk_join_enz"/>
</dbReference>
<keyword evidence="2" id="KW-0233">DNA recombination</keyword>
<dbReference type="KEGG" id="soy:115874658"/>
<keyword evidence="4" id="KW-1185">Reference proteome</keyword>
<dbReference type="InterPro" id="IPR013762">
    <property type="entry name" value="Integrase-like_cat_sf"/>
</dbReference>
<dbReference type="RefSeq" id="XP_030751353.1">
    <property type="nucleotide sequence ID" value="XM_030895493.1"/>
</dbReference>
<evidence type="ECO:0000313" key="10">
    <source>
        <dbReference type="RefSeq" id="XP_030763094.1"/>
    </source>
</evidence>